<dbReference type="SUPFAM" id="SSF51261">
    <property type="entry name" value="Duplicated hybrid motif"/>
    <property type="match status" value="1"/>
</dbReference>
<dbReference type="FunFam" id="2.70.70.10:FF:000001">
    <property type="entry name" value="PTS system glucose-specific IIA component"/>
    <property type="match status" value="1"/>
</dbReference>
<dbReference type="eggNOG" id="COG2190">
    <property type="taxonomic scope" value="Bacteria"/>
</dbReference>
<dbReference type="AlphaFoldDB" id="G2ZAI5"/>
<keyword evidence="4" id="KW-0808">Transferase</keyword>
<dbReference type="GO" id="GO:0005737">
    <property type="term" value="C:cytoplasm"/>
    <property type="evidence" value="ECO:0007669"/>
    <property type="project" value="UniProtKB-SubCell"/>
</dbReference>
<dbReference type="InterPro" id="IPR050890">
    <property type="entry name" value="PTS_EIIA_component"/>
</dbReference>
<dbReference type="PROSITE" id="PS51093">
    <property type="entry name" value="PTS_EIIA_TYPE_1"/>
    <property type="match status" value="1"/>
</dbReference>
<dbReference type="InterPro" id="IPR011055">
    <property type="entry name" value="Dup_hybrid_motif"/>
</dbReference>
<dbReference type="Proteomes" id="UP000001286">
    <property type="component" value="Chromosome"/>
</dbReference>
<dbReference type="EMBL" id="FR687253">
    <property type="protein sequence ID" value="CBW85546.1"/>
    <property type="molecule type" value="Genomic_DNA"/>
</dbReference>
<feature type="domain" description="PTS EIIA type-1" evidence="7">
    <location>
        <begin position="27"/>
        <end position="131"/>
    </location>
</feature>
<name>G2ZAI5_LISIP</name>
<dbReference type="GO" id="GO:0016301">
    <property type="term" value="F:kinase activity"/>
    <property type="evidence" value="ECO:0007669"/>
    <property type="project" value="UniProtKB-KW"/>
</dbReference>
<evidence type="ECO:0000256" key="2">
    <source>
        <dbReference type="ARBA" id="ARBA00022448"/>
    </source>
</evidence>
<dbReference type="InterPro" id="IPR001127">
    <property type="entry name" value="PTS_EIIA_1_perm"/>
</dbReference>
<dbReference type="HOGENOM" id="CLU_012312_5_1_9"/>
<evidence type="ECO:0000256" key="5">
    <source>
        <dbReference type="ARBA" id="ARBA00022683"/>
    </source>
</evidence>
<dbReference type="RefSeq" id="WP_014092525.1">
    <property type="nucleotide sequence ID" value="NC_016011.1"/>
</dbReference>
<protein>
    <submittedName>
        <fullName evidence="8">Putative sugar-specific PTS system enzyme IIA</fullName>
    </submittedName>
</protein>
<evidence type="ECO:0000313" key="8">
    <source>
        <dbReference type="EMBL" id="CBW85546.1"/>
    </source>
</evidence>
<keyword evidence="3" id="KW-0762">Sugar transport</keyword>
<gene>
    <name evidence="8" type="ordered locus">LIV_1059</name>
</gene>
<organism evidence="8 9">
    <name type="scientific">Listeria ivanovii (strain ATCC BAA-678 / PAM 55)</name>
    <dbReference type="NCBI Taxonomy" id="881621"/>
    <lineage>
        <taxon>Bacteria</taxon>
        <taxon>Bacillati</taxon>
        <taxon>Bacillota</taxon>
        <taxon>Bacilli</taxon>
        <taxon>Bacillales</taxon>
        <taxon>Listeriaceae</taxon>
        <taxon>Listeria</taxon>
    </lineage>
</organism>
<dbReference type="PANTHER" id="PTHR45008:SF1">
    <property type="entry name" value="PTS SYSTEM GLUCOSE-SPECIFIC EIIA COMPONENT"/>
    <property type="match status" value="1"/>
</dbReference>
<dbReference type="PROSITE" id="PS00371">
    <property type="entry name" value="PTS_EIIA_TYPE_1_HIS"/>
    <property type="match status" value="1"/>
</dbReference>
<evidence type="ECO:0000256" key="3">
    <source>
        <dbReference type="ARBA" id="ARBA00022597"/>
    </source>
</evidence>
<dbReference type="Pfam" id="PF00358">
    <property type="entry name" value="PTS_EIIA_1"/>
    <property type="match status" value="1"/>
</dbReference>
<proteinExistence type="predicted"/>
<dbReference type="NCBIfam" id="TIGR00830">
    <property type="entry name" value="PTBA"/>
    <property type="match status" value="1"/>
</dbReference>
<dbReference type="GO" id="GO:0009401">
    <property type="term" value="P:phosphoenolpyruvate-dependent sugar phosphotransferase system"/>
    <property type="evidence" value="ECO:0007669"/>
    <property type="project" value="UniProtKB-KW"/>
</dbReference>
<evidence type="ECO:0000256" key="1">
    <source>
        <dbReference type="ARBA" id="ARBA00004496"/>
    </source>
</evidence>
<dbReference type="Gene3D" id="2.70.70.10">
    <property type="entry name" value="Glucose Permease (Domain IIA)"/>
    <property type="match status" value="1"/>
</dbReference>
<keyword evidence="6" id="KW-0418">Kinase</keyword>
<keyword evidence="2" id="KW-0813">Transport</keyword>
<dbReference type="GeneID" id="57076042"/>
<keyword evidence="5" id="KW-0598">Phosphotransferase system</keyword>
<evidence type="ECO:0000256" key="4">
    <source>
        <dbReference type="ARBA" id="ARBA00022679"/>
    </source>
</evidence>
<dbReference type="OrthoDB" id="92465at2"/>
<dbReference type="PANTHER" id="PTHR45008">
    <property type="entry name" value="PTS SYSTEM GLUCOSE-SPECIFIC EIIA COMPONENT"/>
    <property type="match status" value="1"/>
</dbReference>
<accession>G2ZAI5</accession>
<dbReference type="KEGG" id="liv:LIV_1059"/>
<evidence type="ECO:0000256" key="6">
    <source>
        <dbReference type="ARBA" id="ARBA00022777"/>
    </source>
</evidence>
<evidence type="ECO:0000259" key="7">
    <source>
        <dbReference type="PROSITE" id="PS51093"/>
    </source>
</evidence>
<comment type="subcellular location">
    <subcellularLocation>
        <location evidence="1">Cytoplasm</location>
    </subcellularLocation>
</comment>
<evidence type="ECO:0000313" key="9">
    <source>
        <dbReference type="Proteomes" id="UP000001286"/>
    </source>
</evidence>
<reference evidence="8 9" key="1">
    <citation type="journal article" date="2011" name="J. Bacteriol.">
        <title>Complete genome sequence of the animal pathogen Listeria ivanovii, which provides insights into host specificities and evolution of the genus Listeria.</title>
        <authorList>
            <person name="Buchrieser C."/>
            <person name="Rusniok C."/>
            <person name="Garrido P."/>
            <person name="Hain T."/>
            <person name="Scortti M."/>
            <person name="Lampidis R."/>
            <person name="Karst U."/>
            <person name="Chakraborty T."/>
            <person name="Cossart P."/>
            <person name="Kreft J."/>
            <person name="Vazquez-Boland J.A."/>
            <person name="Goebel W."/>
            <person name="Glaser P."/>
        </authorList>
    </citation>
    <scope>NUCLEOTIDE SEQUENCE [LARGE SCALE GENOMIC DNA]</scope>
    <source>
        <strain evidence="9">ATCC BAA-678 / PAM 55</strain>
    </source>
</reference>
<sequence length="155" mass="17059">MLFKKKRDLSIYSPFEAEIIPLINVPDPVFSQKLMGDGIGFIPSKDEIYMPFSGTINQVFPTKHAIGITTDSGIDALLHIGLETVELQGKGFDIHAKPGDKLKSGSLLGFVDLNFIDISGKEIISVLVFPENKNEIIIQTYGKVKGTEKIASFFN</sequence>